<reference evidence="2" key="1">
    <citation type="submission" date="2020-06" db="EMBL/GenBank/DDBJ databases">
        <authorList>
            <person name="Li T."/>
            <person name="Hu X."/>
            <person name="Zhang T."/>
            <person name="Song X."/>
            <person name="Zhang H."/>
            <person name="Dai N."/>
            <person name="Sheng W."/>
            <person name="Hou X."/>
            <person name="Wei L."/>
        </authorList>
    </citation>
    <scope>NUCLEOTIDE SEQUENCE</scope>
    <source>
        <strain evidence="2">KEN1</strain>
        <tissue evidence="2">Leaf</tissue>
    </source>
</reference>
<dbReference type="AlphaFoldDB" id="A0AAW2VZF9"/>
<dbReference type="EMBL" id="JACGWN010000009">
    <property type="protein sequence ID" value="KAL0434453.1"/>
    <property type="molecule type" value="Genomic_DNA"/>
</dbReference>
<dbReference type="PANTHER" id="PTHR31286:SF165">
    <property type="entry name" value="DUF4283 DOMAIN-CONTAINING PROTEIN"/>
    <property type="match status" value="1"/>
</dbReference>
<sequence>MEETPAGAALNPNLGLPAPQHTSLGSTLDASMPLMAGLSLAHHLIVAETPLSSTASHLVAAPDSPLIREGNPTPPRVSGVHVLTPTGVGSSSAQKVSVSIGNALGTLPRPPHDCTWVRSHYMQADPRSSRKNDLQQLLIILPDGLCGIFHRSGKTGKIIVRPTIDMIHEGSKKWTTTTVGYFLGRKPPFHQVSSFARSMWSSVKDVIATVNGFYFIQFKTCEAMEEVPIWVKFCHLPVELWTNDGLSTVVSCIGRPLYPDAITKACTRLDFARVCVMIDYNATLPKHLIVLAPGDDGHELPYGVEIEYEWVPQHCTIYQSLGHKTAQCPTTKKPDKPPVAMYVQKSMNANSPAHVRGEVATDPQVDNSRKEVPRVAPTCTRPEDTGKGKELVVYNPFNALTSPTDDNMMEWGPKSNSLEGCVP</sequence>
<evidence type="ECO:0000313" key="2">
    <source>
        <dbReference type="EMBL" id="KAL0434453.1"/>
    </source>
</evidence>
<feature type="region of interest" description="Disordered" evidence="1">
    <location>
        <begin position="1"/>
        <end position="22"/>
    </location>
</feature>
<evidence type="ECO:0008006" key="3">
    <source>
        <dbReference type="Google" id="ProtNLM"/>
    </source>
</evidence>
<feature type="region of interest" description="Disordered" evidence="1">
    <location>
        <begin position="363"/>
        <end position="387"/>
    </location>
</feature>
<protein>
    <recommendedName>
        <fullName evidence="3">DUF4283 domain-containing protein</fullName>
    </recommendedName>
</protein>
<evidence type="ECO:0000256" key="1">
    <source>
        <dbReference type="SAM" id="MobiDB-lite"/>
    </source>
</evidence>
<dbReference type="InterPro" id="IPR040256">
    <property type="entry name" value="At4g02000-like"/>
</dbReference>
<proteinExistence type="predicted"/>
<name>A0AAW2VZF9_9LAMI</name>
<reference evidence="2" key="2">
    <citation type="journal article" date="2024" name="Plant">
        <title>Genomic evolution and insights into agronomic trait innovations of Sesamum species.</title>
        <authorList>
            <person name="Miao H."/>
            <person name="Wang L."/>
            <person name="Qu L."/>
            <person name="Liu H."/>
            <person name="Sun Y."/>
            <person name="Le M."/>
            <person name="Wang Q."/>
            <person name="Wei S."/>
            <person name="Zheng Y."/>
            <person name="Lin W."/>
            <person name="Duan Y."/>
            <person name="Cao H."/>
            <person name="Xiong S."/>
            <person name="Wang X."/>
            <person name="Wei L."/>
            <person name="Li C."/>
            <person name="Ma Q."/>
            <person name="Ju M."/>
            <person name="Zhao R."/>
            <person name="Li G."/>
            <person name="Mu C."/>
            <person name="Tian Q."/>
            <person name="Mei H."/>
            <person name="Zhang T."/>
            <person name="Gao T."/>
            <person name="Zhang H."/>
        </authorList>
    </citation>
    <scope>NUCLEOTIDE SEQUENCE</scope>
    <source>
        <strain evidence="2">KEN1</strain>
    </source>
</reference>
<accession>A0AAW2VZF9</accession>
<dbReference type="PANTHER" id="PTHR31286">
    <property type="entry name" value="GLYCINE-RICH CELL WALL STRUCTURAL PROTEIN 1.8-LIKE"/>
    <property type="match status" value="1"/>
</dbReference>
<comment type="caution">
    <text evidence="2">The sequence shown here is derived from an EMBL/GenBank/DDBJ whole genome shotgun (WGS) entry which is preliminary data.</text>
</comment>
<organism evidence="2">
    <name type="scientific">Sesamum latifolium</name>
    <dbReference type="NCBI Taxonomy" id="2727402"/>
    <lineage>
        <taxon>Eukaryota</taxon>
        <taxon>Viridiplantae</taxon>
        <taxon>Streptophyta</taxon>
        <taxon>Embryophyta</taxon>
        <taxon>Tracheophyta</taxon>
        <taxon>Spermatophyta</taxon>
        <taxon>Magnoliopsida</taxon>
        <taxon>eudicotyledons</taxon>
        <taxon>Gunneridae</taxon>
        <taxon>Pentapetalae</taxon>
        <taxon>asterids</taxon>
        <taxon>lamiids</taxon>
        <taxon>Lamiales</taxon>
        <taxon>Pedaliaceae</taxon>
        <taxon>Sesamum</taxon>
    </lineage>
</organism>
<gene>
    <name evidence="2" type="ORF">Slati_2779600</name>
</gene>